<evidence type="ECO:0000256" key="1">
    <source>
        <dbReference type="SAM" id="MobiDB-lite"/>
    </source>
</evidence>
<feature type="compositionally biased region" description="Low complexity" evidence="1">
    <location>
        <begin position="135"/>
        <end position="149"/>
    </location>
</feature>
<organism evidence="2 3">
    <name type="scientific">Sporormia fimetaria CBS 119925</name>
    <dbReference type="NCBI Taxonomy" id="1340428"/>
    <lineage>
        <taxon>Eukaryota</taxon>
        <taxon>Fungi</taxon>
        <taxon>Dikarya</taxon>
        <taxon>Ascomycota</taxon>
        <taxon>Pezizomycotina</taxon>
        <taxon>Dothideomycetes</taxon>
        <taxon>Pleosporomycetidae</taxon>
        <taxon>Pleosporales</taxon>
        <taxon>Sporormiaceae</taxon>
        <taxon>Sporormia</taxon>
    </lineage>
</organism>
<feature type="region of interest" description="Disordered" evidence="1">
    <location>
        <begin position="308"/>
        <end position="327"/>
    </location>
</feature>
<accession>A0A6A6VJ29</accession>
<proteinExistence type="predicted"/>
<feature type="region of interest" description="Disordered" evidence="1">
    <location>
        <begin position="104"/>
        <end position="303"/>
    </location>
</feature>
<name>A0A6A6VJ29_9PLEO</name>
<dbReference type="EMBL" id="MU006564">
    <property type="protein sequence ID" value="KAF2750163.1"/>
    <property type="molecule type" value="Genomic_DNA"/>
</dbReference>
<gene>
    <name evidence="2" type="ORF">M011DRAFT_456100</name>
</gene>
<reference evidence="2" key="1">
    <citation type="journal article" date="2020" name="Stud. Mycol.">
        <title>101 Dothideomycetes genomes: a test case for predicting lifestyles and emergence of pathogens.</title>
        <authorList>
            <person name="Haridas S."/>
            <person name="Albert R."/>
            <person name="Binder M."/>
            <person name="Bloem J."/>
            <person name="Labutti K."/>
            <person name="Salamov A."/>
            <person name="Andreopoulos B."/>
            <person name="Baker S."/>
            <person name="Barry K."/>
            <person name="Bills G."/>
            <person name="Bluhm B."/>
            <person name="Cannon C."/>
            <person name="Castanera R."/>
            <person name="Culley D."/>
            <person name="Daum C."/>
            <person name="Ezra D."/>
            <person name="Gonzalez J."/>
            <person name="Henrissat B."/>
            <person name="Kuo A."/>
            <person name="Liang C."/>
            <person name="Lipzen A."/>
            <person name="Lutzoni F."/>
            <person name="Magnuson J."/>
            <person name="Mondo S."/>
            <person name="Nolan M."/>
            <person name="Ohm R."/>
            <person name="Pangilinan J."/>
            <person name="Park H.-J."/>
            <person name="Ramirez L."/>
            <person name="Alfaro M."/>
            <person name="Sun H."/>
            <person name="Tritt A."/>
            <person name="Yoshinaga Y."/>
            <person name="Zwiers L.-H."/>
            <person name="Turgeon B."/>
            <person name="Goodwin S."/>
            <person name="Spatafora J."/>
            <person name="Crous P."/>
            <person name="Grigoriev I."/>
        </authorList>
    </citation>
    <scope>NUCLEOTIDE SEQUENCE</scope>
    <source>
        <strain evidence="2">CBS 119925</strain>
    </source>
</reference>
<feature type="compositionally biased region" description="Low complexity" evidence="1">
    <location>
        <begin position="105"/>
        <end position="116"/>
    </location>
</feature>
<feature type="region of interest" description="Disordered" evidence="1">
    <location>
        <begin position="612"/>
        <end position="668"/>
    </location>
</feature>
<evidence type="ECO:0000313" key="3">
    <source>
        <dbReference type="Proteomes" id="UP000799440"/>
    </source>
</evidence>
<evidence type="ECO:0000313" key="2">
    <source>
        <dbReference type="EMBL" id="KAF2750163.1"/>
    </source>
</evidence>
<keyword evidence="3" id="KW-1185">Reference proteome</keyword>
<dbReference type="Proteomes" id="UP000799440">
    <property type="component" value="Unassembled WGS sequence"/>
</dbReference>
<feature type="compositionally biased region" description="Pro residues" evidence="1">
    <location>
        <begin position="314"/>
        <end position="324"/>
    </location>
</feature>
<feature type="compositionally biased region" description="Polar residues" evidence="1">
    <location>
        <begin position="123"/>
        <end position="133"/>
    </location>
</feature>
<dbReference type="AlphaFoldDB" id="A0A6A6VJ29"/>
<feature type="compositionally biased region" description="Low complexity" evidence="1">
    <location>
        <begin position="642"/>
        <end position="652"/>
    </location>
</feature>
<protein>
    <submittedName>
        <fullName evidence="2">Uncharacterized protein</fullName>
    </submittedName>
</protein>
<feature type="compositionally biased region" description="Low complexity" evidence="1">
    <location>
        <begin position="261"/>
        <end position="275"/>
    </location>
</feature>
<sequence length="807" mass="87305">MARTASSSSEPRAAEKASILPRAIEQCTLTEKEAHGELIRRRNMYNVQLRNHPQHEYVRSIFTRALESFLDPPQTYAARLRDAVRKVDQLLGSGHASDILEESETTAADALTPATDKQAPALTRSSWGTQEGAGSTEPESRATTTAASRPSPPPPRQLRSKSSNANESISTVEATSEAIPPNLPAPVQIPASADQPRAVQGRRHTSTATLTNLALTSAASTPVPTRVMPTRALKGKRKANPFDKLEDSVSPHKTRRRRKTTSSSTTSAPSSQPKPADIPVSLPATLPLPPSQIGDPSAPPALYTPAALSSVRTPPKPPTPPTPKTPKTSALIFSAHKPRLGVVLKVSPNFLHVLDNCKARDAYIACLRSQQSSTNQSPILTQSPIVNQSAIDNQSLIVKLQLPPAHLATLNSVRNATNAFPAAPPTKYASLTLSQLKTEAQRRQALYQDPHLTNGLAELFRTIDIPEQAASGRRKAGVAVPMKEHEKTGTKYDGHMLAAMVRDGQSRGIPLGGNVWRKSFMADLLARHDLQCLLRRDDEREDGTAVDGTMASGTMANGTMGGTMASARIANSTMATGTIPNGTTANRLYAINKIREFDDIVSAVNAMNRVTGNHPLDATEDTTPTTLNTHPNTRPKTRPRTRPNTTTTPTATAQHIPKQLPRKRPQNLPFPPLPPLAPGTKREASRTALKTGVSIALENIIDDIESLCKWRQRRADGECEDSEEDNYAETILDMVELLEKNKPTLGGEKGDDRVFVLRGNEWVFAAVRVVLEGLGMGEGEFARVREVCGVVGREFERLFGEGVGKKG</sequence>
<feature type="compositionally biased region" description="Low complexity" evidence="1">
    <location>
        <begin position="206"/>
        <end position="221"/>
    </location>
</feature>
<feature type="compositionally biased region" description="Polar residues" evidence="1">
    <location>
        <begin position="160"/>
        <end position="174"/>
    </location>
</feature>
<feature type="compositionally biased region" description="Low complexity" evidence="1">
    <location>
        <begin position="621"/>
        <end position="632"/>
    </location>
</feature>
<feature type="compositionally biased region" description="Basic and acidic residues" evidence="1">
    <location>
        <begin position="240"/>
        <end position="250"/>
    </location>
</feature>